<dbReference type="Gene3D" id="3.30.160.60">
    <property type="entry name" value="Classic Zinc Finger"/>
    <property type="match status" value="1"/>
</dbReference>
<accession>A0ABR3GEP7</accession>
<evidence type="ECO:0000313" key="2">
    <source>
        <dbReference type="Proteomes" id="UP001447188"/>
    </source>
</evidence>
<name>A0ABR3GEP7_9PEZI</name>
<proteinExistence type="predicted"/>
<sequence length="194" mass="21544">MSSTFAFHARSVDTRVVRPPDLATQQSWNEDTQRYKCYLCNPVRIGFHTLAAINEHLASPEHKAKSYKCPHMACNLPFNTIGGLVQHIETRSCRCITDSKWWNTYLALPRGGNRPWGMADGTSLAVGHGVEETEEDSATLANLDTEDELALENFWVGRYFAMTGPDGSWVSEGDGYLLQAGFALLLVPNLDPPV</sequence>
<dbReference type="EMBL" id="JBBBZM010000095">
    <property type="protein sequence ID" value="KAL0634423.1"/>
    <property type="molecule type" value="Genomic_DNA"/>
</dbReference>
<protein>
    <recommendedName>
        <fullName evidence="3">C2H2-type domain-containing protein</fullName>
    </recommendedName>
</protein>
<reference evidence="1 2" key="1">
    <citation type="submission" date="2024-02" db="EMBL/GenBank/DDBJ databases">
        <title>Discinaceae phylogenomics.</title>
        <authorList>
            <person name="Dirks A.C."/>
            <person name="James T.Y."/>
        </authorList>
    </citation>
    <scope>NUCLEOTIDE SEQUENCE [LARGE SCALE GENOMIC DNA]</scope>
    <source>
        <strain evidence="1 2">ACD0624</strain>
    </source>
</reference>
<gene>
    <name evidence="1" type="ORF">Q9L58_006672</name>
</gene>
<comment type="caution">
    <text evidence="1">The sequence shown here is derived from an EMBL/GenBank/DDBJ whole genome shotgun (WGS) entry which is preliminary data.</text>
</comment>
<evidence type="ECO:0008006" key="3">
    <source>
        <dbReference type="Google" id="ProtNLM"/>
    </source>
</evidence>
<organism evidence="1 2">
    <name type="scientific">Discina gigas</name>
    <dbReference type="NCBI Taxonomy" id="1032678"/>
    <lineage>
        <taxon>Eukaryota</taxon>
        <taxon>Fungi</taxon>
        <taxon>Dikarya</taxon>
        <taxon>Ascomycota</taxon>
        <taxon>Pezizomycotina</taxon>
        <taxon>Pezizomycetes</taxon>
        <taxon>Pezizales</taxon>
        <taxon>Discinaceae</taxon>
        <taxon>Discina</taxon>
    </lineage>
</organism>
<dbReference type="Proteomes" id="UP001447188">
    <property type="component" value="Unassembled WGS sequence"/>
</dbReference>
<evidence type="ECO:0000313" key="1">
    <source>
        <dbReference type="EMBL" id="KAL0634423.1"/>
    </source>
</evidence>
<keyword evidence="2" id="KW-1185">Reference proteome</keyword>